<keyword evidence="2 8" id="KW-0474">Menaquinone biosynthesis</keyword>
<dbReference type="Proteomes" id="UP000824083">
    <property type="component" value="Unassembled WGS sequence"/>
</dbReference>
<dbReference type="Pfam" id="PF01040">
    <property type="entry name" value="UbiA"/>
    <property type="match status" value="1"/>
</dbReference>
<dbReference type="InterPro" id="IPR004657">
    <property type="entry name" value="MenA"/>
</dbReference>
<feature type="transmembrane region" description="Helical" evidence="8">
    <location>
        <begin position="12"/>
        <end position="33"/>
    </location>
</feature>
<feature type="transmembrane region" description="Helical" evidence="8">
    <location>
        <begin position="45"/>
        <end position="66"/>
    </location>
</feature>
<gene>
    <name evidence="8 10" type="primary">menA</name>
    <name evidence="10" type="ORF">IAC56_05280</name>
</gene>
<organism evidence="10 11">
    <name type="scientific">Candidatus Aphodousia faecigallinarum</name>
    <dbReference type="NCBI Taxonomy" id="2840677"/>
    <lineage>
        <taxon>Bacteria</taxon>
        <taxon>Pseudomonadati</taxon>
        <taxon>Pseudomonadota</taxon>
        <taxon>Betaproteobacteria</taxon>
        <taxon>Burkholderiales</taxon>
        <taxon>Sutterellaceae</taxon>
        <taxon>Sutterellaceae incertae sedis</taxon>
        <taxon>Candidatus Aphodousia</taxon>
    </lineage>
</organism>
<comment type="similarity">
    <text evidence="8">Belongs to the MenA family. Type 1 subfamily.</text>
</comment>
<feature type="transmembrane region" description="Helical" evidence="8">
    <location>
        <begin position="125"/>
        <end position="142"/>
    </location>
</feature>
<keyword evidence="5 8" id="KW-0812">Transmembrane</keyword>
<protein>
    <recommendedName>
        <fullName evidence="8 9">1,4-dihydroxy-2-naphthoate octaprenyltransferase</fullName>
        <shortName evidence="8">DHNA-octaprenyltransferase</shortName>
        <ecNumber evidence="8 9">2.5.1.74</ecNumber>
    </recommendedName>
</protein>
<dbReference type="GO" id="GO:0046428">
    <property type="term" value="F:1,4-dihydroxy-2-naphthoate polyprenyltransferase activity"/>
    <property type="evidence" value="ECO:0007669"/>
    <property type="project" value="UniProtKB-UniRule"/>
</dbReference>
<keyword evidence="3 8" id="KW-1003">Cell membrane</keyword>
<reference evidence="10" key="2">
    <citation type="journal article" date="2021" name="PeerJ">
        <title>Extensive microbial diversity within the chicken gut microbiome revealed by metagenomics and culture.</title>
        <authorList>
            <person name="Gilroy R."/>
            <person name="Ravi A."/>
            <person name="Getino M."/>
            <person name="Pursley I."/>
            <person name="Horton D.L."/>
            <person name="Alikhan N.F."/>
            <person name="Baker D."/>
            <person name="Gharbi K."/>
            <person name="Hall N."/>
            <person name="Watson M."/>
            <person name="Adriaenssens E.M."/>
            <person name="Foster-Nyarko E."/>
            <person name="Jarju S."/>
            <person name="Secka A."/>
            <person name="Antonio M."/>
            <person name="Oren A."/>
            <person name="Chaudhuri R.R."/>
            <person name="La Ragione R."/>
            <person name="Hildebrand F."/>
            <person name="Pallen M.J."/>
        </authorList>
    </citation>
    <scope>NUCLEOTIDE SEQUENCE</scope>
    <source>
        <strain evidence="10">7463</strain>
    </source>
</reference>
<sequence>MTNPTDVAPRSMGAWLLAIRPKTFGVAVAPVLASLAVCLSDTGSINWLTAFLTALLAIVMQAVTNMENDSGYTKRKAERTNRKGLPRATSLGLLSIKDVEKGILVASLLAIGITVYFIYLTHWFFLLVTLFSIAAAYLYMGGPKPIAYSPYGEIVVFIFFGLVATSGTYYLQVQDISVNILLVGCALGLIAAAVLCVNNFRDREHDESIHRYTMAVVLGQSMTIAAYKIMLFAPYALILCIVAMDWTRYPYLLVLVTLIKAWKLPLELTVRKGLELNATLFATVKLEVLFALALTLGALIHAYLKWFVPQ</sequence>
<feature type="transmembrane region" description="Helical" evidence="8">
    <location>
        <begin position="280"/>
        <end position="304"/>
    </location>
</feature>
<dbReference type="GO" id="GO:0009234">
    <property type="term" value="P:menaquinone biosynthetic process"/>
    <property type="evidence" value="ECO:0007669"/>
    <property type="project" value="UniProtKB-UniRule"/>
</dbReference>
<evidence type="ECO:0000256" key="7">
    <source>
        <dbReference type="ARBA" id="ARBA00023136"/>
    </source>
</evidence>
<reference evidence="10" key="1">
    <citation type="submission" date="2020-10" db="EMBL/GenBank/DDBJ databases">
        <authorList>
            <person name="Gilroy R."/>
        </authorList>
    </citation>
    <scope>NUCLEOTIDE SEQUENCE</scope>
    <source>
        <strain evidence="10">7463</strain>
    </source>
</reference>
<evidence type="ECO:0000256" key="8">
    <source>
        <dbReference type="HAMAP-Rule" id="MF_01937"/>
    </source>
</evidence>
<evidence type="ECO:0000256" key="2">
    <source>
        <dbReference type="ARBA" id="ARBA00022428"/>
    </source>
</evidence>
<comment type="subcellular location">
    <subcellularLocation>
        <location evidence="8">Cell membrane</location>
        <topology evidence="8">Multi-pass membrane protein</topology>
    </subcellularLocation>
    <subcellularLocation>
        <location evidence="1">Membrane</location>
        <topology evidence="1">Multi-pass membrane protein</topology>
    </subcellularLocation>
</comment>
<evidence type="ECO:0000256" key="4">
    <source>
        <dbReference type="ARBA" id="ARBA00022679"/>
    </source>
</evidence>
<dbReference type="CDD" id="cd13962">
    <property type="entry name" value="PT_UbiA_UBIAD1"/>
    <property type="match status" value="1"/>
</dbReference>
<dbReference type="EMBL" id="DVMY01000085">
    <property type="protein sequence ID" value="HIU37667.1"/>
    <property type="molecule type" value="Genomic_DNA"/>
</dbReference>
<feature type="transmembrane region" description="Helical" evidence="8">
    <location>
        <begin position="178"/>
        <end position="200"/>
    </location>
</feature>
<evidence type="ECO:0000256" key="6">
    <source>
        <dbReference type="ARBA" id="ARBA00022989"/>
    </source>
</evidence>
<proteinExistence type="inferred from homology"/>
<dbReference type="EC" id="2.5.1.74" evidence="8 9"/>
<dbReference type="GO" id="GO:0005886">
    <property type="term" value="C:plasma membrane"/>
    <property type="evidence" value="ECO:0007669"/>
    <property type="project" value="UniProtKB-SubCell"/>
</dbReference>
<dbReference type="HAMAP" id="MF_01937">
    <property type="entry name" value="MenA_1"/>
    <property type="match status" value="1"/>
</dbReference>
<name>A0A9D1II18_9BURK</name>
<keyword evidence="7 8" id="KW-0472">Membrane</keyword>
<evidence type="ECO:0000313" key="10">
    <source>
        <dbReference type="EMBL" id="HIU37667.1"/>
    </source>
</evidence>
<evidence type="ECO:0000313" key="11">
    <source>
        <dbReference type="Proteomes" id="UP000824083"/>
    </source>
</evidence>
<comment type="function">
    <text evidence="8">Conversion of 1,4-dihydroxy-2-naphthoate (DHNA) to demethylmenaquinone (DMK).</text>
</comment>
<comment type="caution">
    <text evidence="10">The sequence shown here is derived from an EMBL/GenBank/DDBJ whole genome shotgun (WGS) entry which is preliminary data.</text>
</comment>
<evidence type="ECO:0000256" key="5">
    <source>
        <dbReference type="ARBA" id="ARBA00022692"/>
    </source>
</evidence>
<keyword evidence="6 8" id="KW-1133">Transmembrane helix</keyword>
<dbReference type="PANTHER" id="PTHR13929">
    <property type="entry name" value="1,4-DIHYDROXY-2-NAPHTHOATE OCTAPRENYLTRANSFERASE"/>
    <property type="match status" value="1"/>
</dbReference>
<evidence type="ECO:0000256" key="3">
    <source>
        <dbReference type="ARBA" id="ARBA00022475"/>
    </source>
</evidence>
<dbReference type="InterPro" id="IPR026046">
    <property type="entry name" value="UBIAD1"/>
</dbReference>
<evidence type="ECO:0000256" key="1">
    <source>
        <dbReference type="ARBA" id="ARBA00004141"/>
    </source>
</evidence>
<accession>A0A9D1II18</accession>
<evidence type="ECO:0000256" key="9">
    <source>
        <dbReference type="NCBIfam" id="TIGR00751"/>
    </source>
</evidence>
<dbReference type="GO" id="GO:0042371">
    <property type="term" value="P:vitamin K biosynthetic process"/>
    <property type="evidence" value="ECO:0007669"/>
    <property type="project" value="TreeGrafter"/>
</dbReference>
<dbReference type="InterPro" id="IPR000537">
    <property type="entry name" value="UbiA_prenyltransferase"/>
</dbReference>
<dbReference type="PIRSF" id="PIRSF005355">
    <property type="entry name" value="UBIAD1"/>
    <property type="match status" value="1"/>
</dbReference>
<feature type="transmembrane region" description="Helical" evidence="8">
    <location>
        <begin position="154"/>
        <end position="172"/>
    </location>
</feature>
<dbReference type="AlphaFoldDB" id="A0A9D1II18"/>
<feature type="transmembrane region" description="Helical" evidence="8">
    <location>
        <begin position="102"/>
        <end position="119"/>
    </location>
</feature>
<comment type="catalytic activity">
    <reaction evidence="8">
        <text>an all-trans-polyprenyl diphosphate + 1,4-dihydroxy-2-naphthoate + H(+) = a 2-demethylmenaquinol + CO2 + diphosphate</text>
        <dbReference type="Rhea" id="RHEA:26478"/>
        <dbReference type="Rhea" id="RHEA-COMP:9563"/>
        <dbReference type="Rhea" id="RHEA-COMP:9564"/>
        <dbReference type="ChEBI" id="CHEBI:11173"/>
        <dbReference type="ChEBI" id="CHEBI:15378"/>
        <dbReference type="ChEBI" id="CHEBI:16526"/>
        <dbReference type="ChEBI" id="CHEBI:33019"/>
        <dbReference type="ChEBI" id="CHEBI:55437"/>
        <dbReference type="ChEBI" id="CHEBI:58914"/>
        <dbReference type="EC" id="2.5.1.74"/>
    </reaction>
</comment>
<dbReference type="PANTHER" id="PTHR13929:SF0">
    <property type="entry name" value="UBIA PRENYLTRANSFERASE DOMAIN-CONTAINING PROTEIN 1"/>
    <property type="match status" value="1"/>
</dbReference>
<dbReference type="NCBIfam" id="TIGR00751">
    <property type="entry name" value="menA"/>
    <property type="match status" value="1"/>
</dbReference>
<keyword evidence="4 8" id="KW-0808">Transferase</keyword>
<comment type="pathway">
    <text evidence="8">Quinol/quinone metabolism; menaquinone biosynthesis; menaquinol from 1,4-dihydroxy-2-naphthoate: step 1/2.</text>
</comment>